<accession>A0A4U1FN43</accession>
<dbReference type="Proteomes" id="UP000308365">
    <property type="component" value="Unassembled WGS sequence"/>
</dbReference>
<sequence length="75" mass="8461">MLKILSWEDVRVGLERMLKEEETVYTKAPDKRMANSIASKNFTALSDLHPNMANLKIIGIVIGKTDVKGFPDRKS</sequence>
<evidence type="ECO:0000313" key="3">
    <source>
        <dbReference type="Proteomes" id="UP000308365"/>
    </source>
</evidence>
<reference evidence="3" key="1">
    <citation type="journal article" date="2019" name="IScience">
        <title>Narwhal Genome Reveals Long-Term Low Genetic Diversity despite Current Large Abundance Size.</title>
        <authorList>
            <person name="Westbury M.V."/>
            <person name="Petersen B."/>
            <person name="Garde E."/>
            <person name="Heide-Jorgensen M.P."/>
            <person name="Lorenzen E.D."/>
        </authorList>
    </citation>
    <scope>NUCLEOTIDE SEQUENCE [LARGE SCALE GENOMIC DNA]</scope>
</reference>
<evidence type="ECO:0000313" key="2">
    <source>
        <dbReference type="EMBL" id="TKC51532.1"/>
    </source>
</evidence>
<evidence type="ECO:0000259" key="1">
    <source>
        <dbReference type="Pfam" id="PF24903"/>
    </source>
</evidence>
<protein>
    <recommendedName>
        <fullName evidence="1">MEIOB-like N-terminal domain-containing protein</fullName>
    </recommendedName>
</protein>
<dbReference type="AlphaFoldDB" id="A0A4U1FN43"/>
<feature type="domain" description="MEIOB-like N-terminal" evidence="1">
    <location>
        <begin position="39"/>
        <end position="74"/>
    </location>
</feature>
<name>A0A4U1FN43_MONMO</name>
<organism evidence="2 3">
    <name type="scientific">Monodon monoceros</name>
    <name type="common">Narwhal</name>
    <name type="synonym">Ceratodon monodon</name>
    <dbReference type="NCBI Taxonomy" id="40151"/>
    <lineage>
        <taxon>Eukaryota</taxon>
        <taxon>Metazoa</taxon>
        <taxon>Chordata</taxon>
        <taxon>Craniata</taxon>
        <taxon>Vertebrata</taxon>
        <taxon>Euteleostomi</taxon>
        <taxon>Mammalia</taxon>
        <taxon>Eutheria</taxon>
        <taxon>Laurasiatheria</taxon>
        <taxon>Artiodactyla</taxon>
        <taxon>Whippomorpha</taxon>
        <taxon>Cetacea</taxon>
        <taxon>Odontoceti</taxon>
        <taxon>Monodontidae</taxon>
        <taxon>Monodon</taxon>
    </lineage>
</organism>
<proteinExistence type="predicted"/>
<dbReference type="InterPro" id="IPR056880">
    <property type="entry name" value="OB_MEIOB_N"/>
</dbReference>
<dbReference type="EMBL" id="RWIC01000052">
    <property type="protein sequence ID" value="TKC51532.1"/>
    <property type="molecule type" value="Genomic_DNA"/>
</dbReference>
<dbReference type="Pfam" id="PF24903">
    <property type="entry name" value="OB_MEIOB_N"/>
    <property type="match status" value="1"/>
</dbReference>
<gene>
    <name evidence="2" type="ORF">EI555_020072</name>
</gene>
<comment type="caution">
    <text evidence="2">The sequence shown here is derived from an EMBL/GenBank/DDBJ whole genome shotgun (WGS) entry which is preliminary data.</text>
</comment>